<keyword evidence="1" id="KW-0472">Membrane</keyword>
<dbReference type="RefSeq" id="WP_259487008.1">
    <property type="nucleotide sequence ID" value="NZ_JANTEZ010000005.1"/>
</dbReference>
<keyword evidence="1" id="KW-0812">Transmembrane</keyword>
<feature type="transmembrane region" description="Helical" evidence="1">
    <location>
        <begin position="75"/>
        <end position="98"/>
    </location>
</feature>
<evidence type="ECO:0000256" key="1">
    <source>
        <dbReference type="SAM" id="Phobius"/>
    </source>
</evidence>
<reference evidence="2" key="1">
    <citation type="submission" date="2022-08" db="EMBL/GenBank/DDBJ databases">
        <authorList>
            <person name="Deng Y."/>
            <person name="Han X.-F."/>
            <person name="Zhang Y.-Q."/>
        </authorList>
    </citation>
    <scope>NUCLEOTIDE SEQUENCE</scope>
    <source>
        <strain evidence="2">CPCC 205716</strain>
    </source>
</reference>
<gene>
    <name evidence="2" type="ORF">NVV95_13155</name>
</gene>
<name>A0ABT2GGY9_9MICO</name>
<keyword evidence="1" id="KW-1133">Transmembrane helix</keyword>
<dbReference type="Proteomes" id="UP001165580">
    <property type="component" value="Unassembled WGS sequence"/>
</dbReference>
<feature type="transmembrane region" description="Helical" evidence="1">
    <location>
        <begin position="110"/>
        <end position="131"/>
    </location>
</feature>
<protein>
    <submittedName>
        <fullName evidence="2">Uncharacterized protein</fullName>
    </submittedName>
</protein>
<evidence type="ECO:0000313" key="2">
    <source>
        <dbReference type="EMBL" id="MCS5715492.1"/>
    </source>
</evidence>
<comment type="caution">
    <text evidence="2">The sequence shown here is derived from an EMBL/GenBank/DDBJ whole genome shotgun (WGS) entry which is preliminary data.</text>
</comment>
<feature type="transmembrane region" description="Helical" evidence="1">
    <location>
        <begin position="41"/>
        <end position="69"/>
    </location>
</feature>
<evidence type="ECO:0000313" key="3">
    <source>
        <dbReference type="Proteomes" id="UP001165580"/>
    </source>
</evidence>
<proteinExistence type="predicted"/>
<accession>A0ABT2GGY9</accession>
<dbReference type="EMBL" id="JANTEZ010000005">
    <property type="protein sequence ID" value="MCS5715492.1"/>
    <property type="molecule type" value="Genomic_DNA"/>
</dbReference>
<keyword evidence="3" id="KW-1185">Reference proteome</keyword>
<sequence>MSREPLPADAGLGADAAAAADLRADAAGVARRRSELERHAAVLFAAASLVMAVICGSVIVSGWFAGVLIDSWERLFWVGALLGGVMVAVFAAAAVPGGADARRSVPRVTWLLRLGLLLFVLAPALCIVALVGDFYRL</sequence>
<organism evidence="2 3">
    <name type="scientific">Herbiconiux gentiana</name>
    <dbReference type="NCBI Taxonomy" id="2970912"/>
    <lineage>
        <taxon>Bacteria</taxon>
        <taxon>Bacillati</taxon>
        <taxon>Actinomycetota</taxon>
        <taxon>Actinomycetes</taxon>
        <taxon>Micrococcales</taxon>
        <taxon>Microbacteriaceae</taxon>
        <taxon>Herbiconiux</taxon>
    </lineage>
</organism>